<protein>
    <submittedName>
        <fullName evidence="1">Uncharacterized protein</fullName>
    </submittedName>
</protein>
<comment type="caution">
    <text evidence="1">The sequence shown here is derived from an EMBL/GenBank/DDBJ whole genome shotgun (WGS) entry which is preliminary data.</text>
</comment>
<dbReference type="AlphaFoldDB" id="A0A1V9FP17"/>
<keyword evidence="2" id="KW-1185">Reference proteome</keyword>
<gene>
    <name evidence="1" type="ORF">A3860_34815</name>
</gene>
<dbReference type="RefSeq" id="WP_081153628.1">
    <property type="nucleotide sequence ID" value="NZ_LVYD01000066.1"/>
</dbReference>
<dbReference type="EMBL" id="LVYD01000066">
    <property type="protein sequence ID" value="OQP60104.1"/>
    <property type="molecule type" value="Genomic_DNA"/>
</dbReference>
<dbReference type="Proteomes" id="UP000192796">
    <property type="component" value="Unassembled WGS sequence"/>
</dbReference>
<name>A0A1V9FP17_9BACT</name>
<sequence>MSTTIITKKELTIPAGVITQVSDVIIENEITHTIIGADIDEDTITLEVQFTKDEREIIHEIEDIVSDYEEEAE</sequence>
<dbReference type="OrthoDB" id="678760at2"/>
<proteinExistence type="predicted"/>
<dbReference type="STRING" id="1703345.A3860_34815"/>
<evidence type="ECO:0000313" key="1">
    <source>
        <dbReference type="EMBL" id="OQP60104.1"/>
    </source>
</evidence>
<accession>A0A1V9FP17</accession>
<organism evidence="1 2">
    <name type="scientific">Niastella vici</name>
    <dbReference type="NCBI Taxonomy" id="1703345"/>
    <lineage>
        <taxon>Bacteria</taxon>
        <taxon>Pseudomonadati</taxon>
        <taxon>Bacteroidota</taxon>
        <taxon>Chitinophagia</taxon>
        <taxon>Chitinophagales</taxon>
        <taxon>Chitinophagaceae</taxon>
        <taxon>Niastella</taxon>
    </lineage>
</organism>
<reference evidence="1 2" key="1">
    <citation type="submission" date="2016-03" db="EMBL/GenBank/DDBJ databases">
        <title>Niastella vici sp. nov., isolated from farmland soil.</title>
        <authorList>
            <person name="Chen L."/>
            <person name="Wang D."/>
            <person name="Yang S."/>
            <person name="Wang G."/>
        </authorList>
    </citation>
    <scope>NUCLEOTIDE SEQUENCE [LARGE SCALE GENOMIC DNA]</scope>
    <source>
        <strain evidence="1 2">DJ57</strain>
    </source>
</reference>
<evidence type="ECO:0000313" key="2">
    <source>
        <dbReference type="Proteomes" id="UP000192796"/>
    </source>
</evidence>